<evidence type="ECO:0000313" key="8">
    <source>
        <dbReference type="Proteomes" id="UP000778797"/>
    </source>
</evidence>
<dbReference type="InterPro" id="IPR001322">
    <property type="entry name" value="Lamin_tail_dom"/>
</dbReference>
<comment type="subcellular location">
    <subcellularLocation>
        <location evidence="1">Cell projection</location>
        <location evidence="1">Cilium</location>
    </subcellularLocation>
    <subcellularLocation>
        <location evidence="2">Cytoplasm</location>
    </subcellularLocation>
</comment>
<reference evidence="7" key="2">
    <citation type="submission" date="2021-10" db="EMBL/GenBank/DDBJ databases">
        <title>Genome of Winogradskyella sp. E313.</title>
        <authorList>
            <person name="Zhou Y."/>
        </authorList>
    </citation>
    <scope>NUCLEOTIDE SEQUENCE</scope>
    <source>
        <strain evidence="7">E313</strain>
    </source>
</reference>
<dbReference type="SUPFAM" id="SSF74853">
    <property type="entry name" value="Lamin A/C globular tail domain"/>
    <property type="match status" value="1"/>
</dbReference>
<feature type="non-terminal residue" evidence="7">
    <location>
        <position position="1453"/>
    </location>
</feature>
<dbReference type="Pfam" id="PF22544">
    <property type="entry name" value="HYDIN_VesB_CFA65-like_Ig"/>
    <property type="match status" value="2"/>
</dbReference>
<protein>
    <submittedName>
        <fullName evidence="7">Choice-of-anchor D domain-containing protein</fullName>
    </submittedName>
</protein>
<dbReference type="InterPro" id="IPR036179">
    <property type="entry name" value="Ig-like_dom_sf"/>
</dbReference>
<keyword evidence="3" id="KW-0963">Cytoplasm</keyword>
<dbReference type="RefSeq" id="WP_227478116.1">
    <property type="nucleotide sequence ID" value="NZ_JAFMPT010000037.1"/>
</dbReference>
<comment type="caution">
    <text evidence="7">The sequence shown here is derived from an EMBL/GenBank/DDBJ whole genome shotgun (WGS) entry which is preliminary data.</text>
</comment>
<dbReference type="CDD" id="cd00603">
    <property type="entry name" value="IPT_PCSR"/>
    <property type="match status" value="1"/>
</dbReference>
<dbReference type="InterPro" id="IPR036415">
    <property type="entry name" value="Lamin_tail_dom_sf"/>
</dbReference>
<keyword evidence="8" id="KW-1185">Reference proteome</keyword>
<evidence type="ECO:0000313" key="7">
    <source>
        <dbReference type="EMBL" id="MCC1485626.1"/>
    </source>
</evidence>
<dbReference type="SUPFAM" id="SSF48726">
    <property type="entry name" value="Immunoglobulin"/>
    <property type="match status" value="1"/>
</dbReference>
<dbReference type="PROSITE" id="PS51841">
    <property type="entry name" value="LTD"/>
    <property type="match status" value="2"/>
</dbReference>
<evidence type="ECO:0000259" key="6">
    <source>
        <dbReference type="PROSITE" id="PS51841"/>
    </source>
</evidence>
<keyword evidence="4" id="KW-0969">Cilium</keyword>
<dbReference type="InterPro" id="IPR014756">
    <property type="entry name" value="Ig_E-set"/>
</dbReference>
<evidence type="ECO:0000256" key="4">
    <source>
        <dbReference type="ARBA" id="ARBA00023069"/>
    </source>
</evidence>
<reference evidence="7" key="1">
    <citation type="submission" date="2021-03" db="EMBL/GenBank/DDBJ databases">
        <authorList>
            <person name="Ping X."/>
        </authorList>
    </citation>
    <scope>NUCLEOTIDE SEQUENCE</scope>
    <source>
        <strain evidence="7">E313</strain>
    </source>
</reference>
<keyword evidence="5" id="KW-0966">Cell projection</keyword>
<accession>A0ABS8EQY7</accession>
<dbReference type="Pfam" id="PF00932">
    <property type="entry name" value="LTD"/>
    <property type="match status" value="2"/>
</dbReference>
<name>A0ABS8EQY7_9FLAO</name>
<feature type="domain" description="LTD" evidence="6">
    <location>
        <begin position="361"/>
        <end position="485"/>
    </location>
</feature>
<gene>
    <name evidence="7" type="ORF">J1C55_13580</name>
</gene>
<dbReference type="Proteomes" id="UP000778797">
    <property type="component" value="Unassembled WGS sequence"/>
</dbReference>
<dbReference type="NCBIfam" id="NF012200">
    <property type="entry name" value="choice_anch_D"/>
    <property type="match status" value="2"/>
</dbReference>
<evidence type="ECO:0000256" key="5">
    <source>
        <dbReference type="ARBA" id="ARBA00023273"/>
    </source>
</evidence>
<evidence type="ECO:0000256" key="3">
    <source>
        <dbReference type="ARBA" id="ARBA00022490"/>
    </source>
</evidence>
<feature type="domain" description="LTD" evidence="6">
    <location>
        <begin position="861"/>
        <end position="965"/>
    </location>
</feature>
<dbReference type="InterPro" id="IPR013783">
    <property type="entry name" value="Ig-like_fold"/>
</dbReference>
<evidence type="ECO:0000256" key="2">
    <source>
        <dbReference type="ARBA" id="ARBA00004496"/>
    </source>
</evidence>
<sequence>MTKKYSLVFILFFCSFFFGFGQIITFDFNGLAGNEISANSNFNDPNLNISTISRGSGLTASNNGNRFNATSWATTNIANAVVGNDYMEFIIIPNASFSFDITTININFQRSATGTSGIAIRSSIDNYVTNIDGEKSIIDNTATQTFIFNINQTNNTSPVIYRLYGWAEATGGSGGFEGAGNDIIVNGSVNSLCTPPADPTGTISGVTPACVNTILSYSAPNANLYWQTSPTGTSLANPTTSTLNVTSSGTYYVRAFNGVSCWSINSVSYDVLIDTVAPVIITQPTSQIVIAPDTANFTVIATDAISYQWEVSTDGGTIWNPVSTGTGGTTDSYTTIATDSSISGNQYRCVITNACGLTTSNATVLTVETLADVVISELMYNTSGIDDEWIEICNISGSPQVLNNYTIRVDGAIEFTFPSSGIVIADGDCITISLGDGGGTEYNPGCPFTPDFTNGSGTGTLANSSRTITLIATNNSIIDSVTYDNSDGADGNGASLHVINTALDNSNTNANWLEVATGGSPGTNSLISPCSVPEIQLENSSGVDQACGTFNLNFGPQATGFNTDLTFNIVNEGALDLIISSFSITGTNPGDFNIISPSTLPLTIIPGNTEVVTVQFTPMTIGNRTANLIINNNDSDEASCIISLTGNGTTPTPEINVEGDIGTFPNITNGDVTPSFLDNTLFSTQFIGNSQEKTFRIQNIGTATLNISNITIIGANPGDFTISMPPVNTITPSGVSVFEVSFSPLLPGVRIADISIANDDTDENPYVFRVQGTGNCAANALTISPSSGPENTIVTITGTNLSTATASFNGIAAVVDNISNTQMEVIVPVGATSGNIEIIDNTGCPGQTPFTVIDTVINGCEGGSNLSELIISEVTDATFGSLSYIELYNATGANIDLSNYSIRLYADGSTSSFTSQALSGTINAGDTYIITIGTFGVLGNSLCSVAGGDGSLGDIVSTTLVGVNVGVNNDDYIGLYNSGTLIDEFGIFGDASWMSTTIVTGDRGFNFRRLNTAVSLPSTAFNTNDWNIIDWAGSGSTTCASTNNYSDIGSFDYSGAPPPIITGVSSNNTACNEVTLSVSATEGFVGGNGLTYQWYFYNPDDLSSPEWKIISDNTIFSNSNTPDLIINDSVTVINYQFYCEVREDDSSCYSASESIKIGVIEVTWDGTNWNWSDSTPQDTLPTSTSNVIIDGTYNTSINGGSFSACSLTVNSGTLTISNGNFVEVINDVIVNGGRITTETHGSFVQLGDNINAGNFILAGGNASVSKFTARLTNWFDYTYWSSPVENETTDSALFPANPSFRFWFNATNFIDEDGDGIDDDDANAWTRETGSFPMAPGQGFAATHNAINFMSDVAYNYIFNGPYNTGDITYPVVNNTANYQSFHWNLIGNPYPSAIDTNLFFATNSAVIEEVAYLWSHVRPPLGTNPGNEVLNFSQNDYITISTMSVAGNGTDI</sequence>
<dbReference type="Gene3D" id="2.60.40.10">
    <property type="entry name" value="Immunoglobulins"/>
    <property type="match status" value="4"/>
</dbReference>
<evidence type="ECO:0000256" key="1">
    <source>
        <dbReference type="ARBA" id="ARBA00004138"/>
    </source>
</evidence>
<dbReference type="SUPFAM" id="SSF81296">
    <property type="entry name" value="E set domains"/>
    <property type="match status" value="1"/>
</dbReference>
<proteinExistence type="predicted"/>
<organism evidence="7 8">
    <name type="scientific">Winogradskyella immobilis</name>
    <dbReference type="NCBI Taxonomy" id="2816852"/>
    <lineage>
        <taxon>Bacteria</taxon>
        <taxon>Pseudomonadati</taxon>
        <taxon>Bacteroidota</taxon>
        <taxon>Flavobacteriia</taxon>
        <taxon>Flavobacteriales</taxon>
        <taxon>Flavobacteriaceae</taxon>
        <taxon>Winogradskyella</taxon>
    </lineage>
</organism>
<dbReference type="EMBL" id="JAFMPT010000037">
    <property type="protein sequence ID" value="MCC1485626.1"/>
    <property type="molecule type" value="Genomic_DNA"/>
</dbReference>
<dbReference type="InterPro" id="IPR053879">
    <property type="entry name" value="HYDIN_VesB_CFA65-like_Ig"/>
</dbReference>